<organism evidence="2 3">
    <name type="scientific">Arthrobacter globiformis</name>
    <dbReference type="NCBI Taxonomy" id="1665"/>
    <lineage>
        <taxon>Bacteria</taxon>
        <taxon>Bacillati</taxon>
        <taxon>Actinomycetota</taxon>
        <taxon>Actinomycetes</taxon>
        <taxon>Micrococcales</taxon>
        <taxon>Micrococcaceae</taxon>
        <taxon>Arthrobacter</taxon>
    </lineage>
</organism>
<name>A0A328HGY8_ARTGO</name>
<dbReference type="OrthoDB" id="4828183at2"/>
<protein>
    <submittedName>
        <fullName evidence="2">Rhodanese-like domain-containing protein</fullName>
    </submittedName>
</protein>
<dbReference type="SUPFAM" id="SSF52821">
    <property type="entry name" value="Rhodanese/Cell cycle control phosphatase"/>
    <property type="match status" value="1"/>
</dbReference>
<dbReference type="Pfam" id="PF00581">
    <property type="entry name" value="Rhodanese"/>
    <property type="match status" value="1"/>
</dbReference>
<evidence type="ECO:0000313" key="3">
    <source>
        <dbReference type="Proteomes" id="UP000249166"/>
    </source>
</evidence>
<feature type="domain" description="Rhodanese" evidence="1">
    <location>
        <begin position="53"/>
        <end position="149"/>
    </location>
</feature>
<gene>
    <name evidence="2" type="ORF">DBZ45_14580</name>
</gene>
<accession>A0A328HGY8</accession>
<dbReference type="PROSITE" id="PS50206">
    <property type="entry name" value="RHODANESE_3"/>
    <property type="match status" value="1"/>
</dbReference>
<dbReference type="InterPro" id="IPR001763">
    <property type="entry name" value="Rhodanese-like_dom"/>
</dbReference>
<reference evidence="2 3" key="1">
    <citation type="submission" date="2018-04" db="EMBL/GenBank/DDBJ databases">
        <title>Bacteria isolated from cave deposits of Manipur.</title>
        <authorList>
            <person name="Sahoo D."/>
            <person name="Sarangthem I."/>
            <person name="Nandeibam J."/>
        </authorList>
    </citation>
    <scope>NUCLEOTIDE SEQUENCE [LARGE SCALE GENOMIC DNA]</scope>
    <source>
        <strain evidence="3">mrc11</strain>
    </source>
</reference>
<dbReference type="SMART" id="SM00450">
    <property type="entry name" value="RHOD"/>
    <property type="match status" value="1"/>
</dbReference>
<dbReference type="EMBL" id="QLNP01000090">
    <property type="protein sequence ID" value="RAM36540.1"/>
    <property type="molecule type" value="Genomic_DNA"/>
</dbReference>
<dbReference type="AlphaFoldDB" id="A0A328HGY8"/>
<comment type="caution">
    <text evidence="2">The sequence shown here is derived from an EMBL/GenBank/DDBJ whole genome shotgun (WGS) entry which is preliminary data.</text>
</comment>
<evidence type="ECO:0000313" key="2">
    <source>
        <dbReference type="EMBL" id="RAM36540.1"/>
    </source>
</evidence>
<dbReference type="Proteomes" id="UP000249166">
    <property type="component" value="Unassembled WGS sequence"/>
</dbReference>
<dbReference type="RefSeq" id="WP_111904606.1">
    <property type="nucleotide sequence ID" value="NZ_QLNP01000090.1"/>
</dbReference>
<proteinExistence type="predicted"/>
<sequence length="150" mass="16267">MVKRCHISEDGVAICQGSLDSSDSPGTFTINELLLESRIGLERVHASDLEREMAAGALVVDTRPVDQRDRDGGIPGAVVIDRNVLEWRLDPSSPHRLPIAGDPARRIVIVCNEGYSSSLAAHTLQRLGLTRATDLIGGFQAWAALRKQSD</sequence>
<evidence type="ECO:0000259" key="1">
    <source>
        <dbReference type="PROSITE" id="PS50206"/>
    </source>
</evidence>
<dbReference type="InterPro" id="IPR036873">
    <property type="entry name" value="Rhodanese-like_dom_sf"/>
</dbReference>
<dbReference type="Gene3D" id="3.40.250.10">
    <property type="entry name" value="Rhodanese-like domain"/>
    <property type="match status" value="1"/>
</dbReference>